<evidence type="ECO:0000313" key="4">
    <source>
        <dbReference type="Proteomes" id="UP001302676"/>
    </source>
</evidence>
<dbReference type="PANTHER" id="PTHR37792">
    <property type="entry name" value="RIBONUCLEASE MRP PROTEIN SUBUNIT RMP1"/>
    <property type="match status" value="1"/>
</dbReference>
<accession>A0AAN6V8E3</accession>
<dbReference type="RefSeq" id="XP_062639730.1">
    <property type="nucleotide sequence ID" value="XM_062779721.1"/>
</dbReference>
<dbReference type="GO" id="GO:0042134">
    <property type="term" value="F:rRNA primary transcript binding"/>
    <property type="evidence" value="ECO:0007669"/>
    <property type="project" value="InterPro"/>
</dbReference>
<feature type="region of interest" description="Disordered" evidence="1">
    <location>
        <begin position="94"/>
        <end position="116"/>
    </location>
</feature>
<dbReference type="EMBL" id="MU853562">
    <property type="protein sequence ID" value="KAK4146359.1"/>
    <property type="molecule type" value="Genomic_DNA"/>
</dbReference>
<dbReference type="CDD" id="cd22573">
    <property type="entry name" value="RMP1_RBD"/>
    <property type="match status" value="1"/>
</dbReference>
<evidence type="ECO:0000259" key="2">
    <source>
        <dbReference type="Pfam" id="PF20945"/>
    </source>
</evidence>
<gene>
    <name evidence="3" type="ORF">C8A04DRAFT_25869</name>
</gene>
<dbReference type="GO" id="GO:0000294">
    <property type="term" value="P:nuclear-transcribed mRNA catabolic process, RNase MRP-dependent"/>
    <property type="evidence" value="ECO:0007669"/>
    <property type="project" value="TreeGrafter"/>
</dbReference>
<sequence>MTATKITQRPSSHPNSTPDPATTPTTTTPTSKADPALTAQTSLATLTPALHLLERAHHRNKNQHRLSGWWWARADMLRRGVRKLVGELEELIGDGGGDSEKKMTRGKGRGRGKGVAEGGRGLLEKVERRAGFLRWSLGPGAFVAFTQLAADKNFAQLGLMLLGVLAQIDQALAPFAPAPVNGAAGDVGQEAVVRPDELLGASAPNEDTEMADDVMGVAVSREEVMASIEGDDTFPQTSASTPLPHSEEREPFSPETRPQTISIPTHTVSSKKQLTSESRLERQNKAYSTGPDEPAQLKKKKKKIKSGGDEFDDIFGTSEPISKPKKKRPKLEGGLDSGSVTRTGTRTNKTDDTTSIAPDPSPPMTLTPAEPPPKKKTSSKARVGNDEFDGIFGSLDDDGSGGDAEENTKKKSDKKEKKEKVKKKRKRGDEFDDIFRGL</sequence>
<dbReference type="GO" id="GO:0000172">
    <property type="term" value="C:ribonuclease MRP complex"/>
    <property type="evidence" value="ECO:0007669"/>
    <property type="project" value="InterPro"/>
</dbReference>
<feature type="compositionally biased region" description="Acidic residues" evidence="1">
    <location>
        <begin position="395"/>
        <end position="405"/>
    </location>
</feature>
<feature type="domain" description="RNase MRP protein 1 RNA binding" evidence="2">
    <location>
        <begin position="52"/>
        <end position="167"/>
    </location>
</feature>
<dbReference type="Pfam" id="PF20945">
    <property type="entry name" value="RMP1"/>
    <property type="match status" value="1"/>
</dbReference>
<feature type="region of interest" description="Disordered" evidence="1">
    <location>
        <begin position="227"/>
        <end position="438"/>
    </location>
</feature>
<organism evidence="3 4">
    <name type="scientific">Dichotomopilus funicola</name>
    <dbReference type="NCBI Taxonomy" id="1934379"/>
    <lineage>
        <taxon>Eukaryota</taxon>
        <taxon>Fungi</taxon>
        <taxon>Dikarya</taxon>
        <taxon>Ascomycota</taxon>
        <taxon>Pezizomycotina</taxon>
        <taxon>Sordariomycetes</taxon>
        <taxon>Sordariomycetidae</taxon>
        <taxon>Sordariales</taxon>
        <taxon>Chaetomiaceae</taxon>
        <taxon>Dichotomopilus</taxon>
    </lineage>
</organism>
<evidence type="ECO:0000313" key="3">
    <source>
        <dbReference type="EMBL" id="KAK4146359.1"/>
    </source>
</evidence>
<dbReference type="InterPro" id="IPR047205">
    <property type="entry name" value="RMP1"/>
</dbReference>
<dbReference type="Proteomes" id="UP001302676">
    <property type="component" value="Unassembled WGS sequence"/>
</dbReference>
<feature type="region of interest" description="Disordered" evidence="1">
    <location>
        <begin position="1"/>
        <end position="34"/>
    </location>
</feature>
<dbReference type="InterPro" id="IPR047204">
    <property type="entry name" value="RMP1_RBD"/>
</dbReference>
<feature type="compositionally biased region" description="Polar residues" evidence="1">
    <location>
        <begin position="234"/>
        <end position="243"/>
    </location>
</feature>
<feature type="compositionally biased region" description="Low complexity" evidence="1">
    <location>
        <begin position="16"/>
        <end position="34"/>
    </location>
</feature>
<feature type="compositionally biased region" description="Basic and acidic residues" evidence="1">
    <location>
        <begin position="406"/>
        <end position="419"/>
    </location>
</feature>
<feature type="compositionally biased region" description="Pro residues" evidence="1">
    <location>
        <begin position="359"/>
        <end position="371"/>
    </location>
</feature>
<evidence type="ECO:0000256" key="1">
    <source>
        <dbReference type="SAM" id="MobiDB-lite"/>
    </source>
</evidence>
<keyword evidence="4" id="KW-1185">Reference proteome</keyword>
<feature type="compositionally biased region" description="Polar residues" evidence="1">
    <location>
        <begin position="1"/>
        <end position="15"/>
    </location>
</feature>
<dbReference type="AlphaFoldDB" id="A0AAN6V8E3"/>
<reference evidence="3" key="1">
    <citation type="journal article" date="2023" name="Mol. Phylogenet. Evol.">
        <title>Genome-scale phylogeny and comparative genomics of the fungal order Sordariales.</title>
        <authorList>
            <person name="Hensen N."/>
            <person name="Bonometti L."/>
            <person name="Westerberg I."/>
            <person name="Brannstrom I.O."/>
            <person name="Guillou S."/>
            <person name="Cros-Aarteil S."/>
            <person name="Calhoun S."/>
            <person name="Haridas S."/>
            <person name="Kuo A."/>
            <person name="Mondo S."/>
            <person name="Pangilinan J."/>
            <person name="Riley R."/>
            <person name="LaButti K."/>
            <person name="Andreopoulos B."/>
            <person name="Lipzen A."/>
            <person name="Chen C."/>
            <person name="Yan M."/>
            <person name="Daum C."/>
            <person name="Ng V."/>
            <person name="Clum A."/>
            <person name="Steindorff A."/>
            <person name="Ohm R.A."/>
            <person name="Martin F."/>
            <person name="Silar P."/>
            <person name="Natvig D.O."/>
            <person name="Lalanne C."/>
            <person name="Gautier V."/>
            <person name="Ament-Velasquez S.L."/>
            <person name="Kruys A."/>
            <person name="Hutchinson M.I."/>
            <person name="Powell A.J."/>
            <person name="Barry K."/>
            <person name="Miller A.N."/>
            <person name="Grigoriev I.V."/>
            <person name="Debuchy R."/>
            <person name="Gladieux P."/>
            <person name="Hiltunen Thoren M."/>
            <person name="Johannesson H."/>
        </authorList>
    </citation>
    <scope>NUCLEOTIDE SEQUENCE</scope>
    <source>
        <strain evidence="3">CBS 141.50</strain>
    </source>
</reference>
<name>A0AAN6V8E3_9PEZI</name>
<protein>
    <recommendedName>
        <fullName evidence="2">RNase MRP protein 1 RNA binding domain-containing protein</fullName>
    </recommendedName>
</protein>
<comment type="caution">
    <text evidence="3">The sequence shown here is derived from an EMBL/GenBank/DDBJ whole genome shotgun (WGS) entry which is preliminary data.</text>
</comment>
<dbReference type="GO" id="GO:0000466">
    <property type="term" value="P:maturation of 5.8S rRNA from tricistronic rRNA transcript (SSU-rRNA, 5.8S rRNA, LSU-rRNA)"/>
    <property type="evidence" value="ECO:0007669"/>
    <property type="project" value="TreeGrafter"/>
</dbReference>
<feature type="compositionally biased region" description="Polar residues" evidence="1">
    <location>
        <begin position="256"/>
        <end position="277"/>
    </location>
</feature>
<dbReference type="GeneID" id="87816334"/>
<dbReference type="PANTHER" id="PTHR37792:SF1">
    <property type="entry name" value="RIBONUCLEASE MRP PROTEIN SUBUNIT RMP1"/>
    <property type="match status" value="1"/>
</dbReference>
<reference evidence="3" key="2">
    <citation type="submission" date="2023-05" db="EMBL/GenBank/DDBJ databases">
        <authorList>
            <consortium name="Lawrence Berkeley National Laboratory"/>
            <person name="Steindorff A."/>
            <person name="Hensen N."/>
            <person name="Bonometti L."/>
            <person name="Westerberg I."/>
            <person name="Brannstrom I.O."/>
            <person name="Guillou S."/>
            <person name="Cros-Aarteil S."/>
            <person name="Calhoun S."/>
            <person name="Haridas S."/>
            <person name="Kuo A."/>
            <person name="Mondo S."/>
            <person name="Pangilinan J."/>
            <person name="Riley R."/>
            <person name="Labutti K."/>
            <person name="Andreopoulos B."/>
            <person name="Lipzen A."/>
            <person name="Chen C."/>
            <person name="Yanf M."/>
            <person name="Daum C."/>
            <person name="Ng V."/>
            <person name="Clum A."/>
            <person name="Ohm R."/>
            <person name="Martin F."/>
            <person name="Silar P."/>
            <person name="Natvig D."/>
            <person name="Lalanne C."/>
            <person name="Gautier V."/>
            <person name="Ament-Velasquez S.L."/>
            <person name="Kruys A."/>
            <person name="Hutchinson M.I."/>
            <person name="Powell A.J."/>
            <person name="Barry K."/>
            <person name="Miller A.N."/>
            <person name="Grigoriev I.V."/>
            <person name="Debuchy R."/>
            <person name="Gladieux P."/>
            <person name="Thoren M.H."/>
            <person name="Johannesson H."/>
        </authorList>
    </citation>
    <scope>NUCLEOTIDE SEQUENCE</scope>
    <source>
        <strain evidence="3">CBS 141.50</strain>
    </source>
</reference>
<feature type="compositionally biased region" description="Basic and acidic residues" evidence="1">
    <location>
        <begin position="427"/>
        <end position="438"/>
    </location>
</feature>
<proteinExistence type="predicted"/>